<evidence type="ECO:0000256" key="2">
    <source>
        <dbReference type="ARBA" id="ARBA00022448"/>
    </source>
</evidence>
<dbReference type="CDD" id="cd14773">
    <property type="entry name" value="TrHb2_PhHbO-like_O"/>
    <property type="match status" value="1"/>
</dbReference>
<evidence type="ECO:0000256" key="6">
    <source>
        <dbReference type="ARBA" id="ARBA00034496"/>
    </source>
</evidence>
<dbReference type="SUPFAM" id="SSF46458">
    <property type="entry name" value="Globin-like"/>
    <property type="match status" value="1"/>
</dbReference>
<accession>A0ABX9JVX8</accession>
<evidence type="ECO:0000256" key="1">
    <source>
        <dbReference type="ARBA" id="ARBA00001971"/>
    </source>
</evidence>
<keyword evidence="8" id="KW-1185">Reference proteome</keyword>
<evidence type="ECO:0000256" key="3">
    <source>
        <dbReference type="ARBA" id="ARBA00022617"/>
    </source>
</evidence>
<dbReference type="Pfam" id="PF01152">
    <property type="entry name" value="Bac_globin"/>
    <property type="match status" value="1"/>
</dbReference>
<dbReference type="InterPro" id="IPR001486">
    <property type="entry name" value="Hemoglobin_trunc"/>
</dbReference>
<keyword evidence="2" id="KW-0813">Transport</keyword>
<dbReference type="EMBL" id="QUMU01000009">
    <property type="protein sequence ID" value="REG27965.1"/>
    <property type="molecule type" value="Genomic_DNA"/>
</dbReference>
<dbReference type="InterPro" id="IPR009050">
    <property type="entry name" value="Globin-like_sf"/>
</dbReference>
<comment type="cofactor">
    <cofactor evidence="1">
        <name>heme</name>
        <dbReference type="ChEBI" id="CHEBI:30413"/>
    </cofactor>
</comment>
<dbReference type="InterPro" id="IPR012292">
    <property type="entry name" value="Globin/Proto"/>
</dbReference>
<evidence type="ECO:0000313" key="7">
    <source>
        <dbReference type="EMBL" id="REG27965.1"/>
    </source>
</evidence>
<dbReference type="InterPro" id="IPR044203">
    <property type="entry name" value="GlbO/GLB3-like"/>
</dbReference>
<comment type="similarity">
    <text evidence="6">Belongs to the truncated hemoglobin family. Group II subfamily.</text>
</comment>
<dbReference type="Gene3D" id="1.10.490.10">
    <property type="entry name" value="Globins"/>
    <property type="match status" value="1"/>
</dbReference>
<dbReference type="InterPro" id="IPR019795">
    <property type="entry name" value="Globin_bac-like_CS"/>
</dbReference>
<keyword evidence="3" id="KW-0349">Heme</keyword>
<dbReference type="Proteomes" id="UP000256345">
    <property type="component" value="Unassembled WGS sequence"/>
</dbReference>
<dbReference type="PANTHER" id="PTHR47366">
    <property type="entry name" value="TWO-ON-TWO HEMOGLOBIN-3"/>
    <property type="match status" value="1"/>
</dbReference>
<dbReference type="PROSITE" id="PS01213">
    <property type="entry name" value="GLOBIN_FAM_2"/>
    <property type="match status" value="1"/>
</dbReference>
<keyword evidence="4" id="KW-0479">Metal-binding</keyword>
<comment type="caution">
    <text evidence="7">The sequence shown here is derived from an EMBL/GenBank/DDBJ whole genome shotgun (WGS) entry which is preliminary data.</text>
</comment>
<name>A0ABX9JVX8_9BACT</name>
<keyword evidence="5" id="KW-0408">Iron</keyword>
<evidence type="ECO:0000256" key="4">
    <source>
        <dbReference type="ARBA" id="ARBA00022723"/>
    </source>
</evidence>
<reference evidence="7 8" key="1">
    <citation type="submission" date="2018-08" db="EMBL/GenBank/DDBJ databases">
        <title>Genomic Encyclopedia of Archaeal and Bacterial Type Strains, Phase II (KMG-II): from individual species to whole genera.</title>
        <authorList>
            <person name="Goeker M."/>
        </authorList>
    </citation>
    <scope>NUCLEOTIDE SEQUENCE [LARGE SCALE GENOMIC DNA]</scope>
    <source>
        <strain evidence="7 8">DSM 2261</strain>
    </source>
</reference>
<sequence>MAHMGSGLKTAMSTELKPIGLNIPGNDDTWIPSIEDMPFHRLGGEAGVQALAEAFYDAMDASEPALARLHELDEHGKVSRGMRERFGLFLIGWLGGPQHYMEKHGHPRLRMRHGHVPVDVAQRDAWLRCMQRAMDARGVKGNVRRFLDNRFAEVADFLRNVEG</sequence>
<proteinExistence type="inferred from homology"/>
<dbReference type="PANTHER" id="PTHR47366:SF1">
    <property type="entry name" value="TWO-ON-TWO HEMOGLOBIN-3"/>
    <property type="match status" value="1"/>
</dbReference>
<organism evidence="7 8">
    <name type="scientific">Archangium gephyra</name>
    <dbReference type="NCBI Taxonomy" id="48"/>
    <lineage>
        <taxon>Bacteria</taxon>
        <taxon>Pseudomonadati</taxon>
        <taxon>Myxococcota</taxon>
        <taxon>Myxococcia</taxon>
        <taxon>Myxococcales</taxon>
        <taxon>Cystobacterineae</taxon>
        <taxon>Archangiaceae</taxon>
        <taxon>Archangium</taxon>
    </lineage>
</organism>
<protein>
    <submittedName>
        <fullName evidence="7">Hemoglobin</fullName>
    </submittedName>
</protein>
<gene>
    <name evidence="7" type="ORF">ATI61_109307</name>
</gene>
<evidence type="ECO:0000313" key="8">
    <source>
        <dbReference type="Proteomes" id="UP000256345"/>
    </source>
</evidence>
<evidence type="ECO:0000256" key="5">
    <source>
        <dbReference type="ARBA" id="ARBA00023004"/>
    </source>
</evidence>